<dbReference type="PANTHER" id="PTHR38471">
    <property type="entry name" value="FOUR HELIX BUNDLE PROTEIN"/>
    <property type="match status" value="1"/>
</dbReference>
<gene>
    <name evidence="1" type="ORF">H8744_13725</name>
</gene>
<dbReference type="SUPFAM" id="SSF158446">
    <property type="entry name" value="IVS-encoded protein-like"/>
    <property type="match status" value="1"/>
</dbReference>
<proteinExistence type="predicted"/>
<dbReference type="Proteomes" id="UP000651085">
    <property type="component" value="Unassembled WGS sequence"/>
</dbReference>
<dbReference type="EMBL" id="JACRTF010000001">
    <property type="protein sequence ID" value="MBC8594284.1"/>
    <property type="molecule type" value="Genomic_DNA"/>
</dbReference>
<keyword evidence="2" id="KW-1185">Reference proteome</keyword>
<name>A0A926IQG4_9BACT</name>
<accession>A0A926IQG4</accession>
<dbReference type="NCBIfam" id="TIGR02436">
    <property type="entry name" value="four helix bundle protein"/>
    <property type="match status" value="1"/>
</dbReference>
<dbReference type="PANTHER" id="PTHR38471:SF2">
    <property type="entry name" value="FOUR HELIX BUNDLE PROTEIN"/>
    <property type="match status" value="1"/>
</dbReference>
<sequence length="119" mass="13521">MKNGSVISDKSLDFALRIIKAYKFLINEKQEYVLSKQILRSGTAIGALIREGEFAESKKDFIHKLSIALKEANETEYWLVLLKESDYISEESFCSIHTDCVELIKLLVSIIKSSKNSES</sequence>
<dbReference type="RefSeq" id="WP_262435380.1">
    <property type="nucleotide sequence ID" value="NZ_JACRTF010000001.1"/>
</dbReference>
<evidence type="ECO:0000313" key="2">
    <source>
        <dbReference type="Proteomes" id="UP000651085"/>
    </source>
</evidence>
<dbReference type="Gene3D" id="1.20.1440.60">
    <property type="entry name" value="23S rRNA-intervening sequence"/>
    <property type="match status" value="1"/>
</dbReference>
<evidence type="ECO:0000313" key="1">
    <source>
        <dbReference type="EMBL" id="MBC8594284.1"/>
    </source>
</evidence>
<dbReference type="Pfam" id="PF05635">
    <property type="entry name" value="23S_rRNA_IVP"/>
    <property type="match status" value="1"/>
</dbReference>
<dbReference type="AlphaFoldDB" id="A0A926IQG4"/>
<dbReference type="PIRSF" id="PIRSF035652">
    <property type="entry name" value="CHP02436"/>
    <property type="match status" value="1"/>
</dbReference>
<protein>
    <submittedName>
        <fullName evidence="1">Four helix bundle protein</fullName>
    </submittedName>
</protein>
<reference evidence="1" key="1">
    <citation type="submission" date="2020-08" db="EMBL/GenBank/DDBJ databases">
        <title>Genome public.</title>
        <authorList>
            <person name="Liu C."/>
            <person name="Sun Q."/>
        </authorList>
    </citation>
    <scope>NUCLEOTIDE SEQUENCE</scope>
    <source>
        <strain evidence="1">N12</strain>
    </source>
</reference>
<dbReference type="InterPro" id="IPR012657">
    <property type="entry name" value="23S_rRNA-intervening_sequence"/>
</dbReference>
<organism evidence="1 2">
    <name type="scientific">Jilunia laotingensis</name>
    <dbReference type="NCBI Taxonomy" id="2763675"/>
    <lineage>
        <taxon>Bacteria</taxon>
        <taxon>Pseudomonadati</taxon>
        <taxon>Bacteroidota</taxon>
        <taxon>Bacteroidia</taxon>
        <taxon>Bacteroidales</taxon>
        <taxon>Bacteroidaceae</taxon>
        <taxon>Jilunia</taxon>
    </lineage>
</organism>
<comment type="caution">
    <text evidence="1">The sequence shown here is derived from an EMBL/GenBank/DDBJ whole genome shotgun (WGS) entry which is preliminary data.</text>
</comment>
<dbReference type="InterPro" id="IPR036583">
    <property type="entry name" value="23S_rRNA_IVS_sf"/>
</dbReference>